<comment type="caution">
    <text evidence="1">The sequence shown here is derived from an EMBL/GenBank/DDBJ whole genome shotgun (WGS) entry which is preliminary data.</text>
</comment>
<dbReference type="Proteomes" id="UP000324222">
    <property type="component" value="Unassembled WGS sequence"/>
</dbReference>
<dbReference type="AlphaFoldDB" id="A0A5B7ENK2"/>
<reference evidence="1 2" key="1">
    <citation type="submission" date="2019-05" db="EMBL/GenBank/DDBJ databases">
        <title>Another draft genome of Portunus trituberculatus and its Hox gene families provides insights of decapod evolution.</title>
        <authorList>
            <person name="Jeong J.-H."/>
            <person name="Song I."/>
            <person name="Kim S."/>
            <person name="Choi T."/>
            <person name="Kim D."/>
            <person name="Ryu S."/>
            <person name="Kim W."/>
        </authorList>
    </citation>
    <scope>NUCLEOTIDE SEQUENCE [LARGE SCALE GENOMIC DNA]</scope>
    <source>
        <tissue evidence="1">Muscle</tissue>
    </source>
</reference>
<name>A0A5B7ENK2_PORTR</name>
<accession>A0A5B7ENK2</accession>
<gene>
    <name evidence="1" type="ORF">E2C01_028412</name>
</gene>
<evidence type="ECO:0000313" key="2">
    <source>
        <dbReference type="Proteomes" id="UP000324222"/>
    </source>
</evidence>
<organism evidence="1 2">
    <name type="scientific">Portunus trituberculatus</name>
    <name type="common">Swimming crab</name>
    <name type="synonym">Neptunus trituberculatus</name>
    <dbReference type="NCBI Taxonomy" id="210409"/>
    <lineage>
        <taxon>Eukaryota</taxon>
        <taxon>Metazoa</taxon>
        <taxon>Ecdysozoa</taxon>
        <taxon>Arthropoda</taxon>
        <taxon>Crustacea</taxon>
        <taxon>Multicrustacea</taxon>
        <taxon>Malacostraca</taxon>
        <taxon>Eumalacostraca</taxon>
        <taxon>Eucarida</taxon>
        <taxon>Decapoda</taxon>
        <taxon>Pleocyemata</taxon>
        <taxon>Brachyura</taxon>
        <taxon>Eubrachyura</taxon>
        <taxon>Portunoidea</taxon>
        <taxon>Portunidae</taxon>
        <taxon>Portuninae</taxon>
        <taxon>Portunus</taxon>
    </lineage>
</organism>
<proteinExistence type="predicted"/>
<keyword evidence="2" id="KW-1185">Reference proteome</keyword>
<evidence type="ECO:0000313" key="1">
    <source>
        <dbReference type="EMBL" id="MPC35005.1"/>
    </source>
</evidence>
<protein>
    <submittedName>
        <fullName evidence="1">Uncharacterized protein</fullName>
    </submittedName>
</protein>
<sequence length="79" mass="10022">MIKKEWEEKQKMEEEDKKKKEQVWLKGLKKISFIYIKYSKETHTHTRIEKKNFYWRVLDMRLKKWYLGKKEEVVEEARN</sequence>
<dbReference type="EMBL" id="VSRR010003177">
    <property type="protein sequence ID" value="MPC35005.1"/>
    <property type="molecule type" value="Genomic_DNA"/>
</dbReference>